<evidence type="ECO:0000313" key="3">
    <source>
        <dbReference type="Proteomes" id="UP001501475"/>
    </source>
</evidence>
<dbReference type="EMBL" id="BAAAPN010000045">
    <property type="protein sequence ID" value="GAA1759000.1"/>
    <property type="molecule type" value="Genomic_DNA"/>
</dbReference>
<organism evidence="2 3">
    <name type="scientific">Nostocoides vanveenii</name>
    <dbReference type="NCBI Taxonomy" id="330835"/>
    <lineage>
        <taxon>Bacteria</taxon>
        <taxon>Bacillati</taxon>
        <taxon>Actinomycetota</taxon>
        <taxon>Actinomycetes</taxon>
        <taxon>Micrococcales</taxon>
        <taxon>Intrasporangiaceae</taxon>
        <taxon>Nostocoides</taxon>
    </lineage>
</organism>
<evidence type="ECO:0000256" key="1">
    <source>
        <dbReference type="SAM" id="MobiDB-lite"/>
    </source>
</evidence>
<sequence length="215" mass="21983">MRQGTVEIFRLQQQGHHDQVLRNPVRVLLRQRPQLSPHIAIEFGTGDAFGNGRLGQAPLGRHEAWTEPPCAAVTIGRWPLPAVSAGPVGVIAARTITPLAAVATCRPATPVTTFTASALSSVCRIPSPATALSGLIAPSAAHGPPVAGAPSTARPAGFIAARSTAAVLTPLTAATTTVAIVLVHAQILPSAHLGPCAKRRGNTKAPSTVSGRALS</sequence>
<reference evidence="3" key="1">
    <citation type="journal article" date="2019" name="Int. J. Syst. Evol. Microbiol.">
        <title>The Global Catalogue of Microorganisms (GCM) 10K type strain sequencing project: providing services to taxonomists for standard genome sequencing and annotation.</title>
        <authorList>
            <consortium name="The Broad Institute Genomics Platform"/>
            <consortium name="The Broad Institute Genome Sequencing Center for Infectious Disease"/>
            <person name="Wu L."/>
            <person name="Ma J."/>
        </authorList>
    </citation>
    <scope>NUCLEOTIDE SEQUENCE [LARGE SCALE GENOMIC DNA]</scope>
    <source>
        <strain evidence="3">JCM 15591</strain>
    </source>
</reference>
<gene>
    <name evidence="2" type="ORF">GCM10009810_18150</name>
</gene>
<accession>A0ABP4WNP7</accession>
<dbReference type="Proteomes" id="UP001501475">
    <property type="component" value="Unassembled WGS sequence"/>
</dbReference>
<keyword evidence="3" id="KW-1185">Reference proteome</keyword>
<comment type="caution">
    <text evidence="2">The sequence shown here is derived from an EMBL/GenBank/DDBJ whole genome shotgun (WGS) entry which is preliminary data.</text>
</comment>
<proteinExistence type="predicted"/>
<evidence type="ECO:0000313" key="2">
    <source>
        <dbReference type="EMBL" id="GAA1759000.1"/>
    </source>
</evidence>
<feature type="compositionally biased region" description="Polar residues" evidence="1">
    <location>
        <begin position="204"/>
        <end position="215"/>
    </location>
</feature>
<protein>
    <submittedName>
        <fullName evidence="2">Uncharacterized protein</fullName>
    </submittedName>
</protein>
<feature type="region of interest" description="Disordered" evidence="1">
    <location>
        <begin position="196"/>
        <end position="215"/>
    </location>
</feature>
<name>A0ABP4WNP7_9MICO</name>